<dbReference type="HOGENOM" id="CLU_2069539_0_0_6"/>
<dbReference type="KEGG" id="eln:NRG857_10005"/>
<keyword evidence="2" id="KW-1185">Reference proteome</keyword>
<accession>A0A0H3EKB4</accession>
<dbReference type="EMBL" id="CP001855">
    <property type="protein sequence ID" value="ADR27416.1"/>
    <property type="molecule type" value="Genomic_DNA"/>
</dbReference>
<evidence type="ECO:0000313" key="2">
    <source>
        <dbReference type="Proteomes" id="UP000008614"/>
    </source>
</evidence>
<evidence type="ECO:0000313" key="1">
    <source>
        <dbReference type="EMBL" id="ADR27416.1"/>
    </source>
</evidence>
<protein>
    <submittedName>
        <fullName evidence="1">Uncharacterized protein</fullName>
    </submittedName>
</protein>
<dbReference type="Proteomes" id="UP000008614">
    <property type="component" value="Chromosome"/>
</dbReference>
<organism evidence="1 2">
    <name type="scientific">Escherichia coli O83:H1 (strain NRG 857C / AIEC)</name>
    <dbReference type="NCBI Taxonomy" id="685038"/>
    <lineage>
        <taxon>Bacteria</taxon>
        <taxon>Pseudomonadati</taxon>
        <taxon>Pseudomonadota</taxon>
        <taxon>Gammaproteobacteria</taxon>
        <taxon>Enterobacterales</taxon>
        <taxon>Enterobacteriaceae</taxon>
        <taxon>Escherichia</taxon>
    </lineage>
</organism>
<dbReference type="RefSeq" id="WP_001164104.1">
    <property type="nucleotide sequence ID" value="NC_017634.1"/>
</dbReference>
<dbReference type="AlphaFoldDB" id="A0A0H3EKB4"/>
<name>A0A0H3EKB4_ECO8N</name>
<gene>
    <name evidence="1" type="ordered locus">NRG857_10005</name>
</gene>
<proteinExistence type="predicted"/>
<reference evidence="1 2" key="1">
    <citation type="journal article" date="2010" name="BMC Genomics">
        <title>Genome sequence of adherent-invasive Escherichia coli and comparative genomic analysis with other E. coli pathotypes.</title>
        <authorList>
            <person name="Nash J.H."/>
            <person name="Villegas A."/>
            <person name="Kropinski A.M."/>
            <person name="Aguilar-Valenzuela R."/>
            <person name="Konczy P."/>
            <person name="Mascarenhas M."/>
            <person name="Ziebell K."/>
            <person name="Torres A.G."/>
            <person name="Karmali M.A."/>
            <person name="Coombes B.K."/>
        </authorList>
    </citation>
    <scope>NUCLEOTIDE SEQUENCE [LARGE SCALE GENOMIC DNA]</scope>
    <source>
        <strain evidence="2">NRG 857C / AIEC</strain>
    </source>
</reference>
<sequence length="140" mass="15962">MQHLKIYRLVQFYGHASAKPSAMQAAAREVKGAEGVSRRWLTRIIPAQCRFRSAGWRSKRTYRVKTRASVAIFRDPVFAEDCTGKGLNRPDNRRFFQVVKRGAVNDSIGQGGDYASAAGVERRNCVYLQKDFLITCRYKK</sequence>